<evidence type="ECO:0000313" key="2">
    <source>
        <dbReference type="Proteomes" id="UP001500908"/>
    </source>
</evidence>
<comment type="caution">
    <text evidence="1">The sequence shown here is derived from an EMBL/GenBank/DDBJ whole genome shotgun (WGS) entry which is preliminary data.</text>
</comment>
<dbReference type="EMBL" id="BAABDD010000037">
    <property type="protein sequence ID" value="GAA3762850.1"/>
    <property type="molecule type" value="Genomic_DNA"/>
</dbReference>
<name>A0ABP7GFG0_9ACTN</name>
<accession>A0ABP7GFG0</accession>
<organism evidence="1 2">
    <name type="scientific">Salinactinospora qingdaonensis</name>
    <dbReference type="NCBI Taxonomy" id="702744"/>
    <lineage>
        <taxon>Bacteria</taxon>
        <taxon>Bacillati</taxon>
        <taxon>Actinomycetota</taxon>
        <taxon>Actinomycetes</taxon>
        <taxon>Streptosporangiales</taxon>
        <taxon>Nocardiopsidaceae</taxon>
        <taxon>Salinactinospora</taxon>
    </lineage>
</organism>
<reference evidence="2" key="1">
    <citation type="journal article" date="2019" name="Int. J. Syst. Evol. Microbiol.">
        <title>The Global Catalogue of Microorganisms (GCM) 10K type strain sequencing project: providing services to taxonomists for standard genome sequencing and annotation.</title>
        <authorList>
            <consortium name="The Broad Institute Genomics Platform"/>
            <consortium name="The Broad Institute Genome Sequencing Center for Infectious Disease"/>
            <person name="Wu L."/>
            <person name="Ma J."/>
        </authorList>
    </citation>
    <scope>NUCLEOTIDE SEQUENCE [LARGE SCALE GENOMIC DNA]</scope>
    <source>
        <strain evidence="2">JCM 17137</strain>
    </source>
</reference>
<protein>
    <submittedName>
        <fullName evidence="1">Uncharacterized protein</fullName>
    </submittedName>
</protein>
<dbReference type="RefSeq" id="WP_344976245.1">
    <property type="nucleotide sequence ID" value="NZ_BAABDD010000037.1"/>
</dbReference>
<sequence>MTAATTAHRQKQPFRRVPLLRRRGARRWHRPGAVIAPGGHPYAAIKLHIREGVIAAIDITAYTPGATSAVDSG</sequence>
<proteinExistence type="predicted"/>
<keyword evidence="2" id="KW-1185">Reference proteome</keyword>
<dbReference type="Proteomes" id="UP001500908">
    <property type="component" value="Unassembled WGS sequence"/>
</dbReference>
<gene>
    <name evidence="1" type="ORF">GCM10022402_45500</name>
</gene>
<evidence type="ECO:0000313" key="1">
    <source>
        <dbReference type="EMBL" id="GAA3762850.1"/>
    </source>
</evidence>